<sequence>MQQQQQINCFLHNELKHFAYQLEQLRAENEQLRTANGDLREEIRVMREGVDTNFIAADRCCRQTIERVTALEATVDELAKETQATLHDALEAANKAVTECGTLGAVVTLLQSGDATVNRPCPATYASVVAGAAVPQHEGGEWRQVVATHRRGKGAKTGSKLRLDKEAPRVKDLTGHSIRISGVSLESHPEFSRPGAGRTTQRLRIQLNGTMRQLLWKHRKRLPNAE</sequence>
<evidence type="ECO:0000313" key="3">
    <source>
        <dbReference type="Proteomes" id="UP000075714"/>
    </source>
</evidence>
<keyword evidence="1" id="KW-0175">Coiled coil</keyword>
<organism evidence="2 3">
    <name type="scientific">Gonium pectorale</name>
    <name type="common">Green alga</name>
    <dbReference type="NCBI Taxonomy" id="33097"/>
    <lineage>
        <taxon>Eukaryota</taxon>
        <taxon>Viridiplantae</taxon>
        <taxon>Chlorophyta</taxon>
        <taxon>core chlorophytes</taxon>
        <taxon>Chlorophyceae</taxon>
        <taxon>CS clade</taxon>
        <taxon>Chlamydomonadales</taxon>
        <taxon>Volvocaceae</taxon>
        <taxon>Gonium</taxon>
    </lineage>
</organism>
<evidence type="ECO:0000256" key="1">
    <source>
        <dbReference type="SAM" id="Coils"/>
    </source>
</evidence>
<keyword evidence="3" id="KW-1185">Reference proteome</keyword>
<evidence type="ECO:0000313" key="2">
    <source>
        <dbReference type="EMBL" id="KXZ46122.1"/>
    </source>
</evidence>
<dbReference type="Gene3D" id="1.20.5.1700">
    <property type="match status" value="1"/>
</dbReference>
<name>A0A150G8F1_GONPE</name>
<dbReference type="AlphaFoldDB" id="A0A150G8F1"/>
<proteinExistence type="predicted"/>
<dbReference type="Proteomes" id="UP000075714">
    <property type="component" value="Unassembled WGS sequence"/>
</dbReference>
<dbReference type="EMBL" id="LSYV01000048">
    <property type="protein sequence ID" value="KXZ46122.1"/>
    <property type="molecule type" value="Genomic_DNA"/>
</dbReference>
<gene>
    <name evidence="2" type="ORF">GPECTOR_47g400</name>
</gene>
<accession>A0A150G8F1</accession>
<comment type="caution">
    <text evidence="2">The sequence shown here is derived from an EMBL/GenBank/DDBJ whole genome shotgun (WGS) entry which is preliminary data.</text>
</comment>
<feature type="coiled-coil region" evidence="1">
    <location>
        <begin position="15"/>
        <end position="81"/>
    </location>
</feature>
<reference evidence="3" key="1">
    <citation type="journal article" date="2016" name="Nat. Commun.">
        <title>The Gonium pectorale genome demonstrates co-option of cell cycle regulation during the evolution of multicellularity.</title>
        <authorList>
            <person name="Hanschen E.R."/>
            <person name="Marriage T.N."/>
            <person name="Ferris P.J."/>
            <person name="Hamaji T."/>
            <person name="Toyoda A."/>
            <person name="Fujiyama A."/>
            <person name="Neme R."/>
            <person name="Noguchi H."/>
            <person name="Minakuchi Y."/>
            <person name="Suzuki M."/>
            <person name="Kawai-Toyooka H."/>
            <person name="Smith D.R."/>
            <person name="Sparks H."/>
            <person name="Anderson J."/>
            <person name="Bakaric R."/>
            <person name="Luria V."/>
            <person name="Karger A."/>
            <person name="Kirschner M.W."/>
            <person name="Durand P.M."/>
            <person name="Michod R.E."/>
            <person name="Nozaki H."/>
            <person name="Olson B.J."/>
        </authorList>
    </citation>
    <scope>NUCLEOTIDE SEQUENCE [LARGE SCALE GENOMIC DNA]</scope>
    <source>
        <strain evidence="3">NIES-2863</strain>
    </source>
</reference>
<protein>
    <submittedName>
        <fullName evidence="2">Uncharacterized protein</fullName>
    </submittedName>
</protein>
<dbReference type="OrthoDB" id="559878at2759"/>